<name>A0A9P6KW09_9PLEO</name>
<dbReference type="AlphaFoldDB" id="A0A9P6KW09"/>
<protein>
    <submittedName>
        <fullName evidence="2">Uncharacterized protein</fullName>
    </submittedName>
</protein>
<dbReference type="EMBL" id="WJXW01000001">
    <property type="protein sequence ID" value="KAF9740920.1"/>
    <property type="molecule type" value="Genomic_DNA"/>
</dbReference>
<gene>
    <name evidence="2" type="ORF">PMIN01_00459</name>
</gene>
<evidence type="ECO:0000313" key="3">
    <source>
        <dbReference type="Proteomes" id="UP000756921"/>
    </source>
</evidence>
<feature type="region of interest" description="Disordered" evidence="1">
    <location>
        <begin position="43"/>
        <end position="66"/>
    </location>
</feature>
<dbReference type="Proteomes" id="UP000756921">
    <property type="component" value="Unassembled WGS sequence"/>
</dbReference>
<sequence length="66" mass="6944">MRKSITVSPSACTRSPNSIPRAITSRNLALNLTISGGMASLATTSVQVPRSGSTKRSSLRARNTAR</sequence>
<organism evidence="2 3">
    <name type="scientific">Paraphaeosphaeria minitans</name>
    <dbReference type="NCBI Taxonomy" id="565426"/>
    <lineage>
        <taxon>Eukaryota</taxon>
        <taxon>Fungi</taxon>
        <taxon>Dikarya</taxon>
        <taxon>Ascomycota</taxon>
        <taxon>Pezizomycotina</taxon>
        <taxon>Dothideomycetes</taxon>
        <taxon>Pleosporomycetidae</taxon>
        <taxon>Pleosporales</taxon>
        <taxon>Massarineae</taxon>
        <taxon>Didymosphaeriaceae</taxon>
        <taxon>Paraphaeosphaeria</taxon>
    </lineage>
</organism>
<evidence type="ECO:0000256" key="1">
    <source>
        <dbReference type="SAM" id="MobiDB-lite"/>
    </source>
</evidence>
<reference evidence="2" key="1">
    <citation type="journal article" date="2020" name="Mol. Plant Microbe Interact.">
        <title>Genome Sequence of the Biocontrol Agent Coniothyrium minitans strain Conio (IMI 134523).</title>
        <authorList>
            <person name="Patel D."/>
            <person name="Shittu T.A."/>
            <person name="Baroncelli R."/>
            <person name="Muthumeenakshi S."/>
            <person name="Osborne T.H."/>
            <person name="Janganan T.K."/>
            <person name="Sreenivasaprasad S."/>
        </authorList>
    </citation>
    <scope>NUCLEOTIDE SEQUENCE</scope>
    <source>
        <strain evidence="2">Conio</strain>
    </source>
</reference>
<feature type="compositionally biased region" description="Polar residues" evidence="1">
    <location>
        <begin position="43"/>
        <end position="56"/>
    </location>
</feature>
<accession>A0A9P6KW09</accession>
<evidence type="ECO:0000313" key="2">
    <source>
        <dbReference type="EMBL" id="KAF9740920.1"/>
    </source>
</evidence>
<comment type="caution">
    <text evidence="2">The sequence shown here is derived from an EMBL/GenBank/DDBJ whole genome shotgun (WGS) entry which is preliminary data.</text>
</comment>
<keyword evidence="3" id="KW-1185">Reference proteome</keyword>
<proteinExistence type="predicted"/>
<feature type="compositionally biased region" description="Basic residues" evidence="1">
    <location>
        <begin position="57"/>
        <end position="66"/>
    </location>
</feature>